<feature type="domain" description="NmrA-like" evidence="3">
    <location>
        <begin position="1"/>
        <end position="296"/>
    </location>
</feature>
<dbReference type="OMA" id="HEVQQGR"/>
<dbReference type="Proteomes" id="UP000028524">
    <property type="component" value="Unassembled WGS sequence"/>
</dbReference>
<dbReference type="Gene3D" id="3.90.25.10">
    <property type="entry name" value="UDP-galactose 4-epimerase, domain 1"/>
    <property type="match status" value="1"/>
</dbReference>
<proteinExistence type="inferred from homology"/>
<accession>A0A084R1S3</accession>
<evidence type="ECO:0000313" key="4">
    <source>
        <dbReference type="EMBL" id="KFA70158.1"/>
    </source>
</evidence>
<protein>
    <recommendedName>
        <fullName evidence="3">NmrA-like domain-containing protein</fullName>
    </recommendedName>
</protein>
<dbReference type="InParanoid" id="A0A084R1S3"/>
<reference evidence="4 5" key="1">
    <citation type="journal article" date="2014" name="BMC Genomics">
        <title>Comparative genome sequencing reveals chemotype-specific gene clusters in the toxigenic black mold Stachybotrys.</title>
        <authorList>
            <person name="Semeiks J."/>
            <person name="Borek D."/>
            <person name="Otwinowski Z."/>
            <person name="Grishin N.V."/>
        </authorList>
    </citation>
    <scope>NUCLEOTIDE SEQUENCE [LARGE SCALE GENOMIC DNA]</scope>
    <source>
        <strain evidence="4 5">IBT 40285</strain>
    </source>
</reference>
<organism evidence="4 5">
    <name type="scientific">Stachybotrys chlorohalonatus (strain IBT 40285)</name>
    <dbReference type="NCBI Taxonomy" id="1283841"/>
    <lineage>
        <taxon>Eukaryota</taxon>
        <taxon>Fungi</taxon>
        <taxon>Dikarya</taxon>
        <taxon>Ascomycota</taxon>
        <taxon>Pezizomycotina</taxon>
        <taxon>Sordariomycetes</taxon>
        <taxon>Hypocreomycetidae</taxon>
        <taxon>Hypocreales</taxon>
        <taxon>Stachybotryaceae</taxon>
        <taxon>Stachybotrys</taxon>
    </lineage>
</organism>
<dbReference type="EMBL" id="KL659301">
    <property type="protein sequence ID" value="KFA70158.1"/>
    <property type="molecule type" value="Genomic_DNA"/>
</dbReference>
<dbReference type="STRING" id="1283841.A0A084R1S3"/>
<keyword evidence="5" id="KW-1185">Reference proteome</keyword>
<evidence type="ECO:0000313" key="5">
    <source>
        <dbReference type="Proteomes" id="UP000028524"/>
    </source>
</evidence>
<dbReference type="OrthoDB" id="300709at2759"/>
<name>A0A084R1S3_STAC4</name>
<dbReference type="SUPFAM" id="SSF51735">
    <property type="entry name" value="NAD(P)-binding Rossmann-fold domains"/>
    <property type="match status" value="1"/>
</dbReference>
<gene>
    <name evidence="4" type="ORF">S40285_08172</name>
</gene>
<evidence type="ECO:0000256" key="1">
    <source>
        <dbReference type="ARBA" id="ARBA00006328"/>
    </source>
</evidence>
<dbReference type="InterPro" id="IPR051164">
    <property type="entry name" value="NmrA-like_oxidored"/>
</dbReference>
<keyword evidence="2" id="KW-0521">NADP</keyword>
<evidence type="ECO:0000256" key="2">
    <source>
        <dbReference type="ARBA" id="ARBA00022857"/>
    </source>
</evidence>
<dbReference type="InterPro" id="IPR008030">
    <property type="entry name" value="NmrA-like"/>
</dbReference>
<dbReference type="PANTHER" id="PTHR42748:SF31">
    <property type="entry name" value="NMRA-LIKE DOMAIN-CONTAINING PROTEIN-RELATED"/>
    <property type="match status" value="1"/>
</dbReference>
<dbReference type="Gene3D" id="3.40.50.720">
    <property type="entry name" value="NAD(P)-binding Rossmann-like Domain"/>
    <property type="match status" value="1"/>
</dbReference>
<dbReference type="PANTHER" id="PTHR42748">
    <property type="entry name" value="NITROGEN METABOLITE REPRESSION PROTEIN NMRA FAMILY MEMBER"/>
    <property type="match status" value="1"/>
</dbReference>
<dbReference type="GO" id="GO:0005634">
    <property type="term" value="C:nucleus"/>
    <property type="evidence" value="ECO:0007669"/>
    <property type="project" value="TreeGrafter"/>
</dbReference>
<dbReference type="Pfam" id="PF05368">
    <property type="entry name" value="NmrA"/>
    <property type="match status" value="1"/>
</dbReference>
<comment type="similarity">
    <text evidence="1">Belongs to the NmrA-type oxidoreductase family.</text>
</comment>
<dbReference type="HOGENOM" id="CLU_007383_8_1_1"/>
<dbReference type="AlphaFoldDB" id="A0A084R1S3"/>
<dbReference type="CDD" id="cd05251">
    <property type="entry name" value="NmrA_like_SDR_a"/>
    <property type="match status" value="1"/>
</dbReference>
<sequence>MSKLITVFGATGQQGGSVVEALLADPALSKEFRIRAVTRDTSKPSAQALAARGVELVTADMSTPESVAPAVRGAHTVFLVTNFWESVSAAVEAAQGKAVADAVKAEGVQHLVFSSLLNTRELSGGRLTHISHFDAKADVEQYIRDIGVPATFVLAGLYMSNFFDVIRRGEDGGYLLAWPVDGDKAQMPLYDPLDTGKYVKAAIKNFPEWKGRRIYGGTNYMTPKELVKQFSDVIGKPATYQQIPHDVFKTFLPDVIAQEMLENLLLLEAPGYYGGQDLAESLALLDEKPTTWREYVEKNKEKYLTK</sequence>
<dbReference type="InterPro" id="IPR036291">
    <property type="entry name" value="NAD(P)-bd_dom_sf"/>
</dbReference>
<evidence type="ECO:0000259" key="3">
    <source>
        <dbReference type="Pfam" id="PF05368"/>
    </source>
</evidence>